<evidence type="ECO:0000256" key="1">
    <source>
        <dbReference type="SAM" id="Phobius"/>
    </source>
</evidence>
<keyword evidence="3" id="KW-1185">Reference proteome</keyword>
<keyword evidence="1" id="KW-0812">Transmembrane</keyword>
<evidence type="ECO:0000313" key="3">
    <source>
        <dbReference type="Proteomes" id="UP000182034"/>
    </source>
</evidence>
<reference evidence="3" key="1">
    <citation type="submission" date="2016-10" db="EMBL/GenBank/DDBJ databases">
        <authorList>
            <person name="Varghese N."/>
            <person name="Submissions S."/>
        </authorList>
    </citation>
    <scope>NUCLEOTIDE SEQUENCE [LARGE SCALE GENOMIC DNA]</scope>
    <source>
        <strain evidence="3">SUR2</strain>
    </source>
</reference>
<proteinExistence type="predicted"/>
<protein>
    <submittedName>
        <fullName evidence="2">Uncharacterized protein</fullName>
    </submittedName>
</protein>
<dbReference type="AlphaFoldDB" id="A0A1K2IWZ1"/>
<keyword evidence="1" id="KW-0472">Membrane</keyword>
<sequence>MKSVYLALEDASEKLTIPIQNWGIFLINLSLFLKKNSDHKNLSLTF</sequence>
<dbReference type="EMBL" id="FPKW01000031">
    <property type="protein sequence ID" value="SFZ96953.1"/>
    <property type="molecule type" value="Genomic_DNA"/>
</dbReference>
<name>A0A1K2IWZ1_9FLAO</name>
<evidence type="ECO:0000313" key="2">
    <source>
        <dbReference type="EMBL" id="SFZ96953.1"/>
    </source>
</evidence>
<gene>
    <name evidence="2" type="ORF">SAMN05216324_13112</name>
</gene>
<dbReference type="Proteomes" id="UP000182034">
    <property type="component" value="Unassembled WGS sequence"/>
</dbReference>
<feature type="transmembrane region" description="Helical" evidence="1">
    <location>
        <begin position="15"/>
        <end position="33"/>
    </location>
</feature>
<keyword evidence="1" id="KW-1133">Transmembrane helix</keyword>
<accession>A0A1K2IWZ1</accession>
<organism evidence="2 3">
    <name type="scientific">Chryseobacterium limigenitum</name>
    <dbReference type="NCBI Taxonomy" id="1612149"/>
    <lineage>
        <taxon>Bacteria</taxon>
        <taxon>Pseudomonadati</taxon>
        <taxon>Bacteroidota</taxon>
        <taxon>Flavobacteriia</taxon>
        <taxon>Flavobacteriales</taxon>
        <taxon>Weeksellaceae</taxon>
        <taxon>Chryseobacterium group</taxon>
        <taxon>Chryseobacterium</taxon>
    </lineage>
</organism>